<feature type="domain" description="RCK C-terminal" evidence="2">
    <location>
        <begin position="138"/>
        <end position="227"/>
    </location>
</feature>
<accession>A0ABS3VNU2</accession>
<gene>
    <name evidence="3" type="ORF">GSF22_08645</name>
</gene>
<dbReference type="InterPro" id="IPR050721">
    <property type="entry name" value="Trk_Ktr_HKT_K-transport"/>
</dbReference>
<dbReference type="InterPro" id="IPR036291">
    <property type="entry name" value="NAD(P)-bd_dom_sf"/>
</dbReference>
<dbReference type="RefSeq" id="WP_208812680.1">
    <property type="nucleotide sequence ID" value="NZ_WVUH01000049.1"/>
</dbReference>
<dbReference type="Gene3D" id="3.30.70.1450">
    <property type="entry name" value="Regulator of K+ conductance, C-terminal domain"/>
    <property type="match status" value="1"/>
</dbReference>
<protein>
    <submittedName>
        <fullName evidence="3">TrkA family potassium uptake protein</fullName>
    </submittedName>
</protein>
<proteinExistence type="predicted"/>
<dbReference type="EMBL" id="WVUH01000049">
    <property type="protein sequence ID" value="MBO4206073.1"/>
    <property type="molecule type" value="Genomic_DNA"/>
</dbReference>
<dbReference type="Gene3D" id="3.40.50.720">
    <property type="entry name" value="NAD(P)-binding Rossmann-like Domain"/>
    <property type="match status" value="1"/>
</dbReference>
<evidence type="ECO:0000259" key="1">
    <source>
        <dbReference type="PROSITE" id="PS51201"/>
    </source>
</evidence>
<evidence type="ECO:0000313" key="3">
    <source>
        <dbReference type="EMBL" id="MBO4206073.1"/>
    </source>
</evidence>
<dbReference type="PANTHER" id="PTHR43833">
    <property type="entry name" value="POTASSIUM CHANNEL PROTEIN 2-RELATED-RELATED"/>
    <property type="match status" value="1"/>
</dbReference>
<comment type="caution">
    <text evidence="3">The sequence shown here is derived from an EMBL/GenBank/DDBJ whole genome shotgun (WGS) entry which is preliminary data.</text>
</comment>
<dbReference type="Proteomes" id="UP000823521">
    <property type="component" value="Unassembled WGS sequence"/>
</dbReference>
<feature type="domain" description="RCK N-terminal" evidence="1">
    <location>
        <begin position="6"/>
        <end position="128"/>
    </location>
</feature>
<dbReference type="Pfam" id="PF02080">
    <property type="entry name" value="TrkA_C"/>
    <property type="match status" value="1"/>
</dbReference>
<dbReference type="PROSITE" id="PS51202">
    <property type="entry name" value="RCK_C"/>
    <property type="match status" value="1"/>
</dbReference>
<sequence length="227" mass="24283">MAETRTEPVVVIGLGRFGTALALELVSRGTEVLGIDHRHKVVQALSGRLPHVITADSTDIEALRQLGIAEFHRAVVAIGTDIQASILTTSLLSELGIPDIWAKAISSQHSNILTRVGAHHVVAPEHDMGERVAHLLSGRILDYVEVDADFAVIKTTPPRDIVGVPLRESRARSKWGVTVVAVKPQAALPGGAPRTFTYATPDTVLAYGDLILVVGTVDNVERFATSD</sequence>
<name>A0ABS3VNU2_MICEH</name>
<reference evidence="3 4" key="1">
    <citation type="submission" date="2019-12" db="EMBL/GenBank/DDBJ databases">
        <title>Whole genome sequencing of endophytic Actinobacterium Micromonospora sp. MPMI6T.</title>
        <authorList>
            <person name="Evv R."/>
            <person name="Podile A.R."/>
        </authorList>
    </citation>
    <scope>NUCLEOTIDE SEQUENCE [LARGE SCALE GENOMIC DNA]</scope>
    <source>
        <strain evidence="3 4">MPMI6</strain>
    </source>
</reference>
<dbReference type="SUPFAM" id="SSF116726">
    <property type="entry name" value="TrkA C-terminal domain-like"/>
    <property type="match status" value="1"/>
</dbReference>
<evidence type="ECO:0000259" key="2">
    <source>
        <dbReference type="PROSITE" id="PS51202"/>
    </source>
</evidence>
<evidence type="ECO:0000313" key="4">
    <source>
        <dbReference type="Proteomes" id="UP000823521"/>
    </source>
</evidence>
<dbReference type="InterPro" id="IPR006037">
    <property type="entry name" value="RCK_C"/>
</dbReference>
<dbReference type="InterPro" id="IPR003148">
    <property type="entry name" value="RCK_N"/>
</dbReference>
<dbReference type="Pfam" id="PF02254">
    <property type="entry name" value="TrkA_N"/>
    <property type="match status" value="1"/>
</dbReference>
<dbReference type="PANTHER" id="PTHR43833:SF7">
    <property type="entry name" value="KTR SYSTEM POTASSIUM UPTAKE PROTEIN C"/>
    <property type="match status" value="1"/>
</dbReference>
<dbReference type="SUPFAM" id="SSF51735">
    <property type="entry name" value="NAD(P)-binding Rossmann-fold domains"/>
    <property type="match status" value="1"/>
</dbReference>
<keyword evidence="4" id="KW-1185">Reference proteome</keyword>
<organism evidence="3 4">
    <name type="scientific">Micromonospora echinofusca</name>
    <dbReference type="NCBI Taxonomy" id="47858"/>
    <lineage>
        <taxon>Bacteria</taxon>
        <taxon>Bacillati</taxon>
        <taxon>Actinomycetota</taxon>
        <taxon>Actinomycetes</taxon>
        <taxon>Micromonosporales</taxon>
        <taxon>Micromonosporaceae</taxon>
        <taxon>Micromonospora</taxon>
    </lineage>
</organism>
<dbReference type="PROSITE" id="PS51201">
    <property type="entry name" value="RCK_N"/>
    <property type="match status" value="1"/>
</dbReference>
<dbReference type="InterPro" id="IPR036721">
    <property type="entry name" value="RCK_C_sf"/>
</dbReference>